<sequence>MTGTVMPGANVDRRWFKRFGRTGPAETRLFCFHFAGGNASLFRRWPQALPWYIEPVAVQLPGRADRFTEEPYERMAPLVDDLIEVMKPLLDRPFALYGVSMGARVSWALAHGLRERGLPGPRALFVAASVAPACDDCQWEWDGREDGLEGYVREMGGTPAEVLEQPELLAGLLPTLRADLTVLSTHGFRPESPLAVPVHAFAGTEDPEAHPERMRDWSKETSGRFSLTPIPGGHFFDEEGQEQVLRVITDELT</sequence>
<organism evidence="3 4">
    <name type="scientific">Streptomyces thermocarboxydovorans</name>
    <dbReference type="NCBI Taxonomy" id="59298"/>
    <lineage>
        <taxon>Bacteria</taxon>
        <taxon>Bacillati</taxon>
        <taxon>Actinomycetota</taxon>
        <taxon>Actinomycetes</taxon>
        <taxon>Kitasatosporales</taxon>
        <taxon>Streptomycetaceae</taxon>
        <taxon>Streptomyces</taxon>
    </lineage>
</organism>
<gene>
    <name evidence="3" type="ORF">GCM10009535_05850</name>
</gene>
<dbReference type="PANTHER" id="PTHR11487:SF0">
    <property type="entry name" value="S-ACYL FATTY ACID SYNTHASE THIOESTERASE, MEDIUM CHAIN"/>
    <property type="match status" value="1"/>
</dbReference>
<evidence type="ECO:0000313" key="4">
    <source>
        <dbReference type="Proteomes" id="UP001500724"/>
    </source>
</evidence>
<comment type="similarity">
    <text evidence="1">Belongs to the thioesterase family.</text>
</comment>
<feature type="domain" description="Thioesterase" evidence="2">
    <location>
        <begin position="28"/>
        <end position="250"/>
    </location>
</feature>
<dbReference type="InterPro" id="IPR001031">
    <property type="entry name" value="Thioesterase"/>
</dbReference>
<dbReference type="PANTHER" id="PTHR11487">
    <property type="entry name" value="THIOESTERASE"/>
    <property type="match status" value="1"/>
</dbReference>
<dbReference type="SUPFAM" id="SSF53474">
    <property type="entry name" value="alpha/beta-Hydrolases"/>
    <property type="match status" value="1"/>
</dbReference>
<accession>A0ABP3SCZ5</accession>
<evidence type="ECO:0000256" key="1">
    <source>
        <dbReference type="ARBA" id="ARBA00007169"/>
    </source>
</evidence>
<dbReference type="InterPro" id="IPR012223">
    <property type="entry name" value="TEII"/>
</dbReference>
<evidence type="ECO:0000259" key="2">
    <source>
        <dbReference type="Pfam" id="PF00975"/>
    </source>
</evidence>
<comment type="caution">
    <text evidence="3">The sequence shown here is derived from an EMBL/GenBank/DDBJ whole genome shotgun (WGS) entry which is preliminary data.</text>
</comment>
<dbReference type="RefSeq" id="WP_343997686.1">
    <property type="nucleotide sequence ID" value="NZ_BAAAGU010000004.1"/>
</dbReference>
<proteinExistence type="inferred from homology"/>
<dbReference type="Proteomes" id="UP001500724">
    <property type="component" value="Unassembled WGS sequence"/>
</dbReference>
<dbReference type="EMBL" id="BAAAGU010000004">
    <property type="protein sequence ID" value="GAA0632918.1"/>
    <property type="molecule type" value="Genomic_DNA"/>
</dbReference>
<dbReference type="Pfam" id="PF00975">
    <property type="entry name" value="Thioesterase"/>
    <property type="match status" value="1"/>
</dbReference>
<dbReference type="Gene3D" id="3.40.50.1820">
    <property type="entry name" value="alpha/beta hydrolase"/>
    <property type="match status" value="1"/>
</dbReference>
<evidence type="ECO:0000313" key="3">
    <source>
        <dbReference type="EMBL" id="GAA0632918.1"/>
    </source>
</evidence>
<keyword evidence="3" id="KW-0378">Hydrolase</keyword>
<name>A0ABP3SCZ5_9ACTN</name>
<keyword evidence="4" id="KW-1185">Reference proteome</keyword>
<dbReference type="GO" id="GO:0016787">
    <property type="term" value="F:hydrolase activity"/>
    <property type="evidence" value="ECO:0007669"/>
    <property type="project" value="UniProtKB-KW"/>
</dbReference>
<reference evidence="4" key="1">
    <citation type="journal article" date="2019" name="Int. J. Syst. Evol. Microbiol.">
        <title>The Global Catalogue of Microorganisms (GCM) 10K type strain sequencing project: providing services to taxonomists for standard genome sequencing and annotation.</title>
        <authorList>
            <consortium name="The Broad Institute Genomics Platform"/>
            <consortium name="The Broad Institute Genome Sequencing Center for Infectious Disease"/>
            <person name="Wu L."/>
            <person name="Ma J."/>
        </authorList>
    </citation>
    <scope>NUCLEOTIDE SEQUENCE [LARGE SCALE GENOMIC DNA]</scope>
    <source>
        <strain evidence="4">JCM 10367</strain>
    </source>
</reference>
<protein>
    <submittedName>
        <fullName evidence="3">Alpha/beta fold hydrolase</fullName>
    </submittedName>
</protein>
<dbReference type="InterPro" id="IPR029058">
    <property type="entry name" value="AB_hydrolase_fold"/>
</dbReference>